<dbReference type="AlphaFoldDB" id="A0A1S6IWG0"/>
<dbReference type="EMBL" id="CP019698">
    <property type="protein sequence ID" value="AQS59121.1"/>
    <property type="molecule type" value="Genomic_DNA"/>
</dbReference>
<gene>
    <name evidence="2" type="ORF">B0537_08525</name>
</gene>
<evidence type="ECO:0000313" key="2">
    <source>
        <dbReference type="EMBL" id="AQS59121.1"/>
    </source>
</evidence>
<accession>A0A1S6IWG0</accession>
<dbReference type="KEGG" id="dfg:B0537_08525"/>
<dbReference type="Gene3D" id="3.40.630.30">
    <property type="match status" value="1"/>
</dbReference>
<proteinExistence type="predicted"/>
<dbReference type="Proteomes" id="UP000189464">
    <property type="component" value="Chromosome"/>
</dbReference>
<sequence length="153" mass="17681">MFLMQLLAAPNTQLALFQEALEKLLGHPLTYVNHVLFPGCIYLTSLQHNDEMEDENFYLIYDLKKNRNGILQCKIHFLQIPLCCRSQKLGSKVYQLLEQLLREQGCQCITLEARVNSLNPKDNSVGFWGKQGFMPGVHYAFDDENFPMIKRLA</sequence>
<organism evidence="2 3">
    <name type="scientific">Desulforamulus ferrireducens</name>
    <dbReference type="NCBI Taxonomy" id="1833852"/>
    <lineage>
        <taxon>Bacteria</taxon>
        <taxon>Bacillati</taxon>
        <taxon>Bacillota</taxon>
        <taxon>Clostridia</taxon>
        <taxon>Eubacteriales</taxon>
        <taxon>Peptococcaceae</taxon>
        <taxon>Desulforamulus</taxon>
    </lineage>
</organism>
<keyword evidence="3" id="KW-1185">Reference proteome</keyword>
<feature type="domain" description="N-acetyltransferase" evidence="1">
    <location>
        <begin position="4"/>
        <end position="153"/>
    </location>
</feature>
<dbReference type="SUPFAM" id="SSF55729">
    <property type="entry name" value="Acyl-CoA N-acyltransferases (Nat)"/>
    <property type="match status" value="1"/>
</dbReference>
<name>A0A1S6IWG0_9FIRM</name>
<dbReference type="InterPro" id="IPR000182">
    <property type="entry name" value="GNAT_dom"/>
</dbReference>
<dbReference type="PROSITE" id="PS51186">
    <property type="entry name" value="GNAT"/>
    <property type="match status" value="1"/>
</dbReference>
<dbReference type="GO" id="GO:0016747">
    <property type="term" value="F:acyltransferase activity, transferring groups other than amino-acyl groups"/>
    <property type="evidence" value="ECO:0007669"/>
    <property type="project" value="InterPro"/>
</dbReference>
<dbReference type="InterPro" id="IPR016181">
    <property type="entry name" value="Acyl_CoA_acyltransferase"/>
</dbReference>
<protein>
    <submittedName>
        <fullName evidence="2">GNAT family N-acetyltransferase</fullName>
    </submittedName>
</protein>
<reference evidence="2 3" key="1">
    <citation type="journal article" date="2016" name="Int. J. Syst. Evol. Microbiol.">
        <title>Desulfotomaculum ferrireducens sp. nov., a moderately thermophilic sulfate-reducing and dissimilatory Fe(III)-reducing bacterium isolated from compost.</title>
        <authorList>
            <person name="Yang G."/>
            <person name="Guo J."/>
            <person name="Zhuang L."/>
            <person name="Yuan Y."/>
            <person name="Zhou S."/>
        </authorList>
    </citation>
    <scope>NUCLEOTIDE SEQUENCE [LARGE SCALE GENOMIC DNA]</scope>
    <source>
        <strain evidence="2 3">GSS09</strain>
    </source>
</reference>
<evidence type="ECO:0000313" key="3">
    <source>
        <dbReference type="Proteomes" id="UP000189464"/>
    </source>
</evidence>
<dbReference type="OrthoDB" id="9775557at2"/>
<evidence type="ECO:0000259" key="1">
    <source>
        <dbReference type="PROSITE" id="PS51186"/>
    </source>
</evidence>
<keyword evidence="2" id="KW-0808">Transferase</keyword>